<dbReference type="Pfam" id="PF04430">
    <property type="entry name" value="DUF498"/>
    <property type="match status" value="1"/>
</dbReference>
<dbReference type="InterPro" id="IPR036748">
    <property type="entry name" value="MTH938-like_sf"/>
</dbReference>
<evidence type="ECO:0000313" key="2">
    <source>
        <dbReference type="Proteomes" id="UP000253918"/>
    </source>
</evidence>
<protein>
    <recommendedName>
        <fullName evidence="3">Xcc1710-like domain-containing protein</fullName>
    </recommendedName>
</protein>
<dbReference type="EMBL" id="QQNB01000001">
    <property type="protein sequence ID" value="RDE07139.1"/>
    <property type="molecule type" value="Genomic_DNA"/>
</dbReference>
<proteinExistence type="predicted"/>
<dbReference type="PANTHER" id="PTHR21192:SF2">
    <property type="entry name" value="NADH DEHYDROGENASE [UBIQUINONE] 1 ALPHA SUBCOMPLEX ASSEMBLY FACTOR 3"/>
    <property type="match status" value="1"/>
</dbReference>
<organism evidence="1 2">
    <name type="scientific">Sphingomonas aracearum</name>
    <dbReference type="NCBI Taxonomy" id="2283317"/>
    <lineage>
        <taxon>Bacteria</taxon>
        <taxon>Pseudomonadati</taxon>
        <taxon>Pseudomonadota</taxon>
        <taxon>Alphaproteobacteria</taxon>
        <taxon>Sphingomonadales</taxon>
        <taxon>Sphingomonadaceae</taxon>
        <taxon>Sphingomonas</taxon>
    </lineage>
</organism>
<dbReference type="PANTHER" id="PTHR21192">
    <property type="entry name" value="NUCLEAR PROTEIN E3-3"/>
    <property type="match status" value="1"/>
</dbReference>
<dbReference type="InterPro" id="IPR007523">
    <property type="entry name" value="NDUFAF3/AAMDC"/>
</dbReference>
<comment type="caution">
    <text evidence="1">The sequence shown here is derived from an EMBL/GenBank/DDBJ whole genome shotgun (WGS) entry which is preliminary data.</text>
</comment>
<dbReference type="RefSeq" id="WP_114686719.1">
    <property type="nucleotide sequence ID" value="NZ_QQNB01000001.1"/>
</dbReference>
<reference evidence="1 2" key="1">
    <citation type="submission" date="2018-07" db="EMBL/GenBank/DDBJ databases">
        <title>a novel species of Sphingomonas isolated from the rhizosphere soil of Araceae plant.</title>
        <authorList>
            <person name="Zhiyong W."/>
            <person name="Qinglan Z."/>
            <person name="Zhiwei F."/>
            <person name="Ding X."/>
            <person name="Gejiao W."/>
            <person name="Shixue Z."/>
        </authorList>
    </citation>
    <scope>NUCLEOTIDE SEQUENCE [LARGE SCALE GENOMIC DNA]</scope>
    <source>
        <strain evidence="1 2">WZY 27</strain>
    </source>
</reference>
<dbReference type="Proteomes" id="UP000253918">
    <property type="component" value="Unassembled WGS sequence"/>
</dbReference>
<gene>
    <name evidence="1" type="ORF">DVW87_05700</name>
</gene>
<dbReference type="Gene3D" id="3.40.1230.10">
    <property type="entry name" value="MTH938-like"/>
    <property type="match status" value="1"/>
</dbReference>
<keyword evidence="2" id="KW-1185">Reference proteome</keyword>
<dbReference type="OrthoDB" id="7351393at2"/>
<evidence type="ECO:0000313" key="1">
    <source>
        <dbReference type="EMBL" id="RDE07139.1"/>
    </source>
</evidence>
<accession>A0A369VZA8</accession>
<dbReference type="AlphaFoldDB" id="A0A369VZA8"/>
<name>A0A369VZA8_9SPHN</name>
<evidence type="ECO:0008006" key="3">
    <source>
        <dbReference type="Google" id="ProtNLM"/>
    </source>
</evidence>
<sequence length="123" mass="13008">MRMDRTPGQGLVISGLSPAGFRIDDGVYHALLMTPERADGWTPPPLDALTTADLASLLALDPAPEFLLIGTGPRLVRPAPALVQELEGQGIGVEAMDSRAAARAWGVLRAEGRWIGAALYPHS</sequence>
<dbReference type="SUPFAM" id="SSF64076">
    <property type="entry name" value="MTH938-like"/>
    <property type="match status" value="1"/>
</dbReference>